<keyword evidence="3 10" id="KW-0808">Transferase</keyword>
<dbReference type="PROSITE" id="PS00373">
    <property type="entry name" value="GART"/>
    <property type="match status" value="1"/>
</dbReference>
<dbReference type="GO" id="GO:0005737">
    <property type="term" value="C:cytoplasm"/>
    <property type="evidence" value="ECO:0007669"/>
    <property type="project" value="TreeGrafter"/>
</dbReference>
<dbReference type="InterPro" id="IPR002376">
    <property type="entry name" value="Formyl_transf_N"/>
</dbReference>
<evidence type="ECO:0000256" key="3">
    <source>
        <dbReference type="ARBA" id="ARBA00022679"/>
    </source>
</evidence>
<dbReference type="PANTHER" id="PTHR43369:SF2">
    <property type="entry name" value="PHOSPHORIBOSYLGLYCINAMIDE FORMYLTRANSFERASE"/>
    <property type="match status" value="1"/>
</dbReference>
<keyword evidence="4" id="KW-0658">Purine biosynthesis</keyword>
<dbReference type="EMBL" id="QZAB01000141">
    <property type="protein sequence ID" value="RQD89714.1"/>
    <property type="molecule type" value="Genomic_DNA"/>
</dbReference>
<reference evidence="10 11" key="1">
    <citation type="submission" date="2018-08" db="EMBL/GenBank/DDBJ databases">
        <title>The metabolism and importance of syntrophic acetate oxidation coupled to methane or sulfide production in haloalkaline environments.</title>
        <authorList>
            <person name="Timmers P.H.A."/>
            <person name="Vavourakis C.D."/>
            <person name="Sorokin D.Y."/>
            <person name="Sinninghe Damste J.S."/>
            <person name="Muyzer G."/>
            <person name="Stams A.J.M."/>
            <person name="Plugge C.M."/>
        </authorList>
    </citation>
    <scope>NUCLEOTIDE SEQUENCE [LARGE SCALE GENOMIC DNA]</scope>
    <source>
        <strain evidence="10">MSAO_Arc3</strain>
    </source>
</reference>
<proteinExistence type="inferred from homology"/>
<dbReference type="GO" id="GO:0006189">
    <property type="term" value="P:'de novo' IMP biosynthetic process"/>
    <property type="evidence" value="ECO:0007669"/>
    <property type="project" value="UniProtKB-UniPathway"/>
</dbReference>
<dbReference type="UniPathway" id="UPA00074">
    <property type="reaction ID" value="UER00126"/>
</dbReference>
<evidence type="ECO:0000256" key="5">
    <source>
        <dbReference type="ARBA" id="ARBA00038440"/>
    </source>
</evidence>
<sequence length="202" mass="22591">MIFNIAVLASGRGSNLQSIIDNIENGYIPNASVKLVVSDVNKAYALQRAKKHSIESLYLNPLEFKSKKEYEKLLIENLQKRGIDLVLLAGYMRLLGNSFILQYKNKIMNIHPSLLPSFKGLDAQKQALEYGVKVSGCTVHFVDEGMDSGPIILQEAVKVCENDTVTSLSERILEKEHIIYPEAVKLFVEGKLKVEGRIVVND</sequence>
<comment type="similarity">
    <text evidence="5">Belongs to the GART family.</text>
</comment>
<dbReference type="InterPro" id="IPR036477">
    <property type="entry name" value="Formyl_transf_N_sf"/>
</dbReference>
<comment type="caution">
    <text evidence="10">The sequence shown here is derived from an EMBL/GenBank/DDBJ whole genome shotgun (WGS) entry which is preliminary data.</text>
</comment>
<dbReference type="Gene3D" id="3.40.50.170">
    <property type="entry name" value="Formyl transferase, N-terminal domain"/>
    <property type="match status" value="1"/>
</dbReference>
<comment type="catalytic activity">
    <reaction evidence="8">
        <text>N(1)-(5-phospho-beta-D-ribosyl)glycinamide + (6R)-10-formyltetrahydrofolate = N(2)-formyl-N(1)-(5-phospho-beta-D-ribosyl)glycinamide + (6S)-5,6,7,8-tetrahydrofolate + H(+)</text>
        <dbReference type="Rhea" id="RHEA:15053"/>
        <dbReference type="ChEBI" id="CHEBI:15378"/>
        <dbReference type="ChEBI" id="CHEBI:57453"/>
        <dbReference type="ChEBI" id="CHEBI:143788"/>
        <dbReference type="ChEBI" id="CHEBI:147286"/>
        <dbReference type="ChEBI" id="CHEBI:195366"/>
        <dbReference type="EC" id="2.1.2.2"/>
    </reaction>
</comment>
<dbReference type="PANTHER" id="PTHR43369">
    <property type="entry name" value="PHOSPHORIBOSYLGLYCINAMIDE FORMYLTRANSFERASE"/>
    <property type="match status" value="1"/>
</dbReference>
<dbReference type="NCBIfam" id="TIGR00639">
    <property type="entry name" value="PurN"/>
    <property type="match status" value="1"/>
</dbReference>
<dbReference type="HAMAP" id="MF_01930">
    <property type="entry name" value="PurN"/>
    <property type="match status" value="1"/>
</dbReference>
<evidence type="ECO:0000256" key="6">
    <source>
        <dbReference type="ARBA" id="ARBA00041324"/>
    </source>
</evidence>
<evidence type="ECO:0000256" key="7">
    <source>
        <dbReference type="ARBA" id="ARBA00041682"/>
    </source>
</evidence>
<accession>A0A424Z3I9</accession>
<dbReference type="SUPFAM" id="SSF53328">
    <property type="entry name" value="Formyltransferase"/>
    <property type="match status" value="1"/>
</dbReference>
<dbReference type="InterPro" id="IPR004607">
    <property type="entry name" value="GART"/>
</dbReference>
<dbReference type="AlphaFoldDB" id="A0A424Z3I9"/>
<evidence type="ECO:0000256" key="8">
    <source>
        <dbReference type="ARBA" id="ARBA00047664"/>
    </source>
</evidence>
<evidence type="ECO:0000259" key="9">
    <source>
        <dbReference type="Pfam" id="PF00551"/>
    </source>
</evidence>
<gene>
    <name evidence="10" type="ORF">D5R95_02060</name>
</gene>
<evidence type="ECO:0000313" key="11">
    <source>
        <dbReference type="Proteomes" id="UP000284763"/>
    </source>
</evidence>
<name>A0A424Z3I9_9EURY</name>
<feature type="domain" description="Formyl transferase N-terminal" evidence="9">
    <location>
        <begin position="4"/>
        <end position="184"/>
    </location>
</feature>
<evidence type="ECO:0000256" key="1">
    <source>
        <dbReference type="ARBA" id="ARBA00005054"/>
    </source>
</evidence>
<dbReference type="InterPro" id="IPR001555">
    <property type="entry name" value="GART_AS"/>
</dbReference>
<dbReference type="CDD" id="cd08645">
    <property type="entry name" value="FMT_core_GART"/>
    <property type="match status" value="1"/>
</dbReference>
<evidence type="ECO:0000256" key="4">
    <source>
        <dbReference type="ARBA" id="ARBA00022755"/>
    </source>
</evidence>
<dbReference type="Pfam" id="PF00551">
    <property type="entry name" value="Formyl_trans_N"/>
    <property type="match status" value="1"/>
</dbReference>
<dbReference type="FunFam" id="3.40.50.170:FF:000007">
    <property type="entry name" value="Phosphoribosylglycinamide formyltransferase"/>
    <property type="match status" value="1"/>
</dbReference>
<evidence type="ECO:0000313" key="10">
    <source>
        <dbReference type="EMBL" id="RQD89714.1"/>
    </source>
</evidence>
<dbReference type="Proteomes" id="UP000284763">
    <property type="component" value="Unassembled WGS sequence"/>
</dbReference>
<protein>
    <recommendedName>
        <fullName evidence="2">phosphoribosylglycinamide formyltransferase 1</fullName>
        <ecNumber evidence="2">2.1.2.2</ecNumber>
    </recommendedName>
    <alternativeName>
        <fullName evidence="7">5'-phosphoribosylglycinamide transformylase</fullName>
    </alternativeName>
    <alternativeName>
        <fullName evidence="6">GAR transformylase</fullName>
    </alternativeName>
</protein>
<organism evidence="10 11">
    <name type="scientific">Methanosalsum natronophilum</name>
    <dbReference type="NCBI Taxonomy" id="768733"/>
    <lineage>
        <taxon>Archaea</taxon>
        <taxon>Methanobacteriati</taxon>
        <taxon>Methanobacteriota</taxon>
        <taxon>Stenosarchaea group</taxon>
        <taxon>Methanomicrobia</taxon>
        <taxon>Methanosarcinales</taxon>
        <taxon>Methanosarcinaceae</taxon>
        <taxon>Methanosalsum</taxon>
    </lineage>
</organism>
<dbReference type="EC" id="2.1.2.2" evidence="2"/>
<dbReference type="GO" id="GO:0004644">
    <property type="term" value="F:phosphoribosylglycinamide formyltransferase activity"/>
    <property type="evidence" value="ECO:0007669"/>
    <property type="project" value="UniProtKB-EC"/>
</dbReference>
<evidence type="ECO:0000256" key="2">
    <source>
        <dbReference type="ARBA" id="ARBA00012254"/>
    </source>
</evidence>
<comment type="pathway">
    <text evidence="1">Purine metabolism; IMP biosynthesis via de novo pathway; N(2)-formyl-N(1)-(5-phospho-D-ribosyl)glycinamide from N(1)-(5-phospho-D-ribosyl)glycinamide (10-formyl THF route): step 1/1.</text>
</comment>